<keyword evidence="4" id="KW-1185">Reference proteome</keyword>
<dbReference type="GO" id="GO:0016020">
    <property type="term" value="C:membrane"/>
    <property type="evidence" value="ECO:0007669"/>
    <property type="project" value="InterPro"/>
</dbReference>
<dbReference type="InterPro" id="IPR007049">
    <property type="entry name" value="Carb-sel_porin_OprB"/>
</dbReference>
<dbReference type="PANTHER" id="PTHR37944:SF1">
    <property type="entry name" value="PORIN B"/>
    <property type="match status" value="1"/>
</dbReference>
<dbReference type="eggNOG" id="COG3659">
    <property type="taxonomic scope" value="Bacteria"/>
</dbReference>
<dbReference type="Gene3D" id="2.40.160.180">
    <property type="entry name" value="Carbohydrate-selective porin OprB"/>
    <property type="match status" value="1"/>
</dbReference>
<dbReference type="InterPro" id="IPR052932">
    <property type="entry name" value="OprB_Porin"/>
</dbReference>
<dbReference type="Proteomes" id="UP000028640">
    <property type="component" value="Unassembled WGS sequence"/>
</dbReference>
<comment type="caution">
    <text evidence="3">The sequence shown here is derived from an EMBL/GenBank/DDBJ whole genome shotgun (WGS) entry which is preliminary data.</text>
</comment>
<sequence length="466" mass="52336">MFLRTHKLNVFVLCMTFINPLCYADDNEIPAIEDKAAKPWASKALGFEPSPQEGLLGDWLGVKPALKEHGFKYTLGYLSQSAYNIDGGYDQSGKLAYIDQFWLMFKQDLEGLTGIPDATIDGNIVNRNHDSNLTRDRTQDPRSGFTDIAQESWGGGSITRLGWLTFSRSFMDRKLSWRVGLMNKQLDFDQIIPCDFQTLGLCGGKSASGGMWYNWNVHYWGTSLKYKFDSGITLKTGLYEQNPETNSRGHAWSISTTGSRGVVVPLEVEWRTRAINQLPGAYNLGVIYTNASQKDRYKGKNGGPGATDPDGYDEIQQNWYLYAGLNQQVTQHSTDADRGMSVYASLGLADQRALPMHYKTSVGLRYRGLFDARPEDMIGVGIGRYVPGDHFKDNRRYLNQLSGVTDVNSSQYRPVPGVSLTGEVFYRWRPIQWLELQPGVQYWHNPGGVKQTSDAWVGALKAVAYF</sequence>
<dbReference type="STRING" id="910964.GEAM_2120"/>
<dbReference type="PANTHER" id="PTHR37944">
    <property type="entry name" value="PORIN B"/>
    <property type="match status" value="1"/>
</dbReference>
<comment type="similarity">
    <text evidence="1 2">Belongs to the OprB family.</text>
</comment>
<evidence type="ECO:0000256" key="2">
    <source>
        <dbReference type="RuleBase" id="RU363072"/>
    </source>
</evidence>
<name>A0A085GAQ3_EWIA3</name>
<dbReference type="GO" id="GO:0015288">
    <property type="term" value="F:porin activity"/>
    <property type="evidence" value="ECO:0007669"/>
    <property type="project" value="InterPro"/>
</dbReference>
<evidence type="ECO:0000313" key="3">
    <source>
        <dbReference type="EMBL" id="KFC80798.1"/>
    </source>
</evidence>
<dbReference type="EMBL" id="JMPJ01000053">
    <property type="protein sequence ID" value="KFC80798.1"/>
    <property type="molecule type" value="Genomic_DNA"/>
</dbReference>
<gene>
    <name evidence="3" type="ORF">GEAM_2120</name>
</gene>
<reference evidence="3 4" key="1">
    <citation type="submission" date="2014-05" db="EMBL/GenBank/DDBJ databases">
        <title>ATOL: Assembling a taxonomically balanced genome-scale reconstruction of the evolutionary history of the Enterobacteriaceae.</title>
        <authorList>
            <person name="Plunkett G.III."/>
            <person name="Neeno-Eckwall E.C."/>
            <person name="Glasner J.D."/>
            <person name="Perna N.T."/>
        </authorList>
    </citation>
    <scope>NUCLEOTIDE SEQUENCE [LARGE SCALE GENOMIC DNA]</scope>
    <source>
        <strain evidence="3 4">ATCC 33852</strain>
    </source>
</reference>
<dbReference type="InterPro" id="IPR038673">
    <property type="entry name" value="OprB_sf"/>
</dbReference>
<evidence type="ECO:0000313" key="4">
    <source>
        <dbReference type="Proteomes" id="UP000028640"/>
    </source>
</evidence>
<accession>A0A085GAQ3</accession>
<organism evidence="3 4">
    <name type="scientific">Ewingella americana (strain ATCC 33852 / DSM 4580 / CCUG 14506 / JCM 5911 / LMG 7869 / NCTC 12157 / CDC 1468-78)</name>
    <dbReference type="NCBI Taxonomy" id="910964"/>
    <lineage>
        <taxon>Bacteria</taxon>
        <taxon>Pseudomonadati</taxon>
        <taxon>Pseudomonadota</taxon>
        <taxon>Gammaproteobacteria</taxon>
        <taxon>Enterobacterales</taxon>
        <taxon>Yersiniaceae</taxon>
        <taxon>Ewingella</taxon>
    </lineage>
</organism>
<dbReference type="GO" id="GO:0008643">
    <property type="term" value="P:carbohydrate transport"/>
    <property type="evidence" value="ECO:0007669"/>
    <property type="project" value="InterPro"/>
</dbReference>
<dbReference type="Pfam" id="PF04966">
    <property type="entry name" value="OprB"/>
    <property type="match status" value="1"/>
</dbReference>
<evidence type="ECO:0000256" key="1">
    <source>
        <dbReference type="ARBA" id="ARBA00008769"/>
    </source>
</evidence>
<proteinExistence type="inferred from homology"/>
<protein>
    <submittedName>
        <fullName evidence="3">Porin B</fullName>
    </submittedName>
</protein>
<dbReference type="AlphaFoldDB" id="A0A085GAQ3"/>